<dbReference type="EMBL" id="JAEANY010000004">
    <property type="protein sequence ID" value="MBH5323452.1"/>
    <property type="molecule type" value="Genomic_DNA"/>
</dbReference>
<sequence>MPIIYIGILPTPLRWHVRDEAVDSNTIVSRFAEEQGTVTYVDLSEWVLNNGSPDRSLFRSDLQHLNAAGYEAITPPLKSFILNIF</sequence>
<evidence type="ECO:0008006" key="3">
    <source>
        <dbReference type="Google" id="ProtNLM"/>
    </source>
</evidence>
<gene>
    <name evidence="1" type="ORF">I5L03_12755</name>
</gene>
<evidence type="ECO:0000313" key="1">
    <source>
        <dbReference type="EMBL" id="MBH5323452.1"/>
    </source>
</evidence>
<protein>
    <recommendedName>
        <fullName evidence="3">SGNH hydrolase-type esterase domain-containing protein</fullName>
    </recommendedName>
</protein>
<organism evidence="1 2">
    <name type="scientific">Aurantiacibacter sediminis</name>
    <dbReference type="NCBI Taxonomy" id="2793064"/>
    <lineage>
        <taxon>Bacteria</taxon>
        <taxon>Pseudomonadati</taxon>
        <taxon>Pseudomonadota</taxon>
        <taxon>Alphaproteobacteria</taxon>
        <taxon>Sphingomonadales</taxon>
        <taxon>Erythrobacteraceae</taxon>
        <taxon>Aurantiacibacter</taxon>
    </lineage>
</organism>
<dbReference type="Proteomes" id="UP000602442">
    <property type="component" value="Unassembled WGS sequence"/>
</dbReference>
<evidence type="ECO:0000313" key="2">
    <source>
        <dbReference type="Proteomes" id="UP000602442"/>
    </source>
</evidence>
<keyword evidence="2" id="KW-1185">Reference proteome</keyword>
<name>A0ABS0N6J8_9SPHN</name>
<dbReference type="SUPFAM" id="SSF52266">
    <property type="entry name" value="SGNH hydrolase"/>
    <property type="match status" value="1"/>
</dbReference>
<proteinExistence type="predicted"/>
<dbReference type="Gene3D" id="3.40.50.1110">
    <property type="entry name" value="SGNH hydrolase"/>
    <property type="match status" value="1"/>
</dbReference>
<reference evidence="1 2" key="1">
    <citation type="submission" date="2020-11" db="EMBL/GenBank/DDBJ databases">
        <title>Erythrobacter sediminis sp. nov., a marine bacterium from a tidal flat of Garorim Bay.</title>
        <authorList>
            <person name="Kim D."/>
            <person name="Yoo Y."/>
            <person name="Kim J.-J."/>
        </authorList>
    </citation>
    <scope>NUCLEOTIDE SEQUENCE [LARGE SCALE GENOMIC DNA]</scope>
    <source>
        <strain evidence="1 2">JGD-13</strain>
    </source>
</reference>
<accession>A0ABS0N6J8</accession>
<dbReference type="InterPro" id="IPR036514">
    <property type="entry name" value="SGNH_hydro_sf"/>
</dbReference>
<comment type="caution">
    <text evidence="1">The sequence shown here is derived from an EMBL/GenBank/DDBJ whole genome shotgun (WGS) entry which is preliminary data.</text>
</comment>